<evidence type="ECO:0000313" key="1">
    <source>
        <dbReference type="EMBL" id="XHV10768.1"/>
    </source>
</evidence>
<reference evidence="1" key="1">
    <citation type="submission" date="2024-10" db="EMBL/GenBank/DDBJ databases">
        <title>Genetic diversity among independent isolates of the Dolichocephalovirinae subfamily.</title>
        <authorList>
            <person name="Ely B."/>
            <person name="Thomas Q."/>
            <person name="Mohammadi T."/>
        </authorList>
    </citation>
    <scope>NUCLEOTIDE SEQUENCE</scope>
</reference>
<name>A0AB74ULE5_9VIRU</name>
<accession>A0AB74ULE5</accession>
<protein>
    <submittedName>
        <fullName evidence="1">Uncharacterized protein</fullName>
    </submittedName>
</protein>
<organism evidence="1">
    <name type="scientific">Caulobacter phage BL57</name>
    <dbReference type="NCBI Taxonomy" id="3348355"/>
    <lineage>
        <taxon>Viruses</taxon>
    </lineage>
</organism>
<dbReference type="EMBL" id="PQ287320">
    <property type="protein sequence ID" value="XHV10768.1"/>
    <property type="molecule type" value="Genomic_DNA"/>
</dbReference>
<proteinExistence type="predicted"/>
<sequence>MIPDFVKKARKLLHLYGGNPKVKAPEPDAPIAGGGPVAWGPVLPSTPLGGAGGGGGVGTTSIYVISGGGAAAPIPWVA</sequence>
<gene>
    <name evidence="1" type="ORF">BL57_296</name>
</gene>